<feature type="non-terminal residue" evidence="1">
    <location>
        <position position="125"/>
    </location>
</feature>
<organism evidence="1 2">
    <name type="scientific">Scleroderma citrinum Foug A</name>
    <dbReference type="NCBI Taxonomy" id="1036808"/>
    <lineage>
        <taxon>Eukaryota</taxon>
        <taxon>Fungi</taxon>
        <taxon>Dikarya</taxon>
        <taxon>Basidiomycota</taxon>
        <taxon>Agaricomycotina</taxon>
        <taxon>Agaricomycetes</taxon>
        <taxon>Agaricomycetidae</taxon>
        <taxon>Boletales</taxon>
        <taxon>Sclerodermatineae</taxon>
        <taxon>Sclerodermataceae</taxon>
        <taxon>Scleroderma</taxon>
    </lineage>
</organism>
<proteinExistence type="predicted"/>
<accession>A0A0C3E2F0</accession>
<feature type="non-terminal residue" evidence="1">
    <location>
        <position position="1"/>
    </location>
</feature>
<keyword evidence="2" id="KW-1185">Reference proteome</keyword>
<reference evidence="2" key="2">
    <citation type="submission" date="2015-01" db="EMBL/GenBank/DDBJ databases">
        <title>Evolutionary Origins and Diversification of the Mycorrhizal Mutualists.</title>
        <authorList>
            <consortium name="DOE Joint Genome Institute"/>
            <consortium name="Mycorrhizal Genomics Consortium"/>
            <person name="Kohler A."/>
            <person name="Kuo A."/>
            <person name="Nagy L.G."/>
            <person name="Floudas D."/>
            <person name="Copeland A."/>
            <person name="Barry K.W."/>
            <person name="Cichocki N."/>
            <person name="Veneault-Fourrey C."/>
            <person name="LaButti K."/>
            <person name="Lindquist E.A."/>
            <person name="Lipzen A."/>
            <person name="Lundell T."/>
            <person name="Morin E."/>
            <person name="Murat C."/>
            <person name="Riley R."/>
            <person name="Ohm R."/>
            <person name="Sun H."/>
            <person name="Tunlid A."/>
            <person name="Henrissat B."/>
            <person name="Grigoriev I.V."/>
            <person name="Hibbett D.S."/>
            <person name="Martin F."/>
        </authorList>
    </citation>
    <scope>NUCLEOTIDE SEQUENCE [LARGE SCALE GENOMIC DNA]</scope>
    <source>
        <strain evidence="2">Foug A</strain>
    </source>
</reference>
<protein>
    <recommendedName>
        <fullName evidence="3">Reverse transcriptase RNase H-like domain-containing protein</fullName>
    </recommendedName>
</protein>
<dbReference type="EMBL" id="KN822014">
    <property type="protein sequence ID" value="KIM66990.1"/>
    <property type="molecule type" value="Genomic_DNA"/>
</dbReference>
<gene>
    <name evidence="1" type="ORF">SCLCIDRAFT_67668</name>
</gene>
<sequence length="125" mass="13432">PTLHLGFTAPVLPHCHPCPIFFTEALVVLAAIHATRWLSCGGRLAIYTDNFNSVSMFNTLSALSRYNWLLLSAVDTLLSHDIDFYVPGKDNIVADHLSCGRIADALALSPALAVSSFQPPSAPQG</sequence>
<evidence type="ECO:0000313" key="2">
    <source>
        <dbReference type="Proteomes" id="UP000053989"/>
    </source>
</evidence>
<evidence type="ECO:0000313" key="1">
    <source>
        <dbReference type="EMBL" id="KIM66990.1"/>
    </source>
</evidence>
<dbReference type="OrthoDB" id="3249498at2759"/>
<dbReference type="InParanoid" id="A0A0C3E2F0"/>
<dbReference type="Proteomes" id="UP000053989">
    <property type="component" value="Unassembled WGS sequence"/>
</dbReference>
<reference evidence="1 2" key="1">
    <citation type="submission" date="2014-04" db="EMBL/GenBank/DDBJ databases">
        <authorList>
            <consortium name="DOE Joint Genome Institute"/>
            <person name="Kuo A."/>
            <person name="Kohler A."/>
            <person name="Nagy L.G."/>
            <person name="Floudas D."/>
            <person name="Copeland A."/>
            <person name="Barry K.W."/>
            <person name="Cichocki N."/>
            <person name="Veneault-Fourrey C."/>
            <person name="LaButti K."/>
            <person name="Lindquist E.A."/>
            <person name="Lipzen A."/>
            <person name="Lundell T."/>
            <person name="Morin E."/>
            <person name="Murat C."/>
            <person name="Sun H."/>
            <person name="Tunlid A."/>
            <person name="Henrissat B."/>
            <person name="Grigoriev I.V."/>
            <person name="Hibbett D.S."/>
            <person name="Martin F."/>
            <person name="Nordberg H.P."/>
            <person name="Cantor M.N."/>
            <person name="Hua S.X."/>
        </authorList>
    </citation>
    <scope>NUCLEOTIDE SEQUENCE [LARGE SCALE GENOMIC DNA]</scope>
    <source>
        <strain evidence="1 2">Foug A</strain>
    </source>
</reference>
<evidence type="ECO:0008006" key="3">
    <source>
        <dbReference type="Google" id="ProtNLM"/>
    </source>
</evidence>
<dbReference type="HOGENOM" id="CLU_125038_0_0_1"/>
<name>A0A0C3E2F0_9AGAM</name>
<dbReference type="AlphaFoldDB" id="A0A0C3E2F0"/>